<dbReference type="PROSITE" id="PS50164">
    <property type="entry name" value="GIY_YIG"/>
    <property type="match status" value="1"/>
</dbReference>
<dbReference type="SUPFAM" id="SSF82771">
    <property type="entry name" value="GIY-YIG endonuclease"/>
    <property type="match status" value="1"/>
</dbReference>
<feature type="domain" description="GIY-YIG" evidence="1">
    <location>
        <begin position="22"/>
        <end position="109"/>
    </location>
</feature>
<organism evidence="2 3">
    <name type="scientific">Psychromonas aquatilis</name>
    <dbReference type="NCBI Taxonomy" id="2005072"/>
    <lineage>
        <taxon>Bacteria</taxon>
        <taxon>Pseudomonadati</taxon>
        <taxon>Pseudomonadota</taxon>
        <taxon>Gammaproteobacteria</taxon>
        <taxon>Alteromonadales</taxon>
        <taxon>Psychromonadaceae</taxon>
        <taxon>Psychromonas</taxon>
    </lineage>
</organism>
<accession>A0ABU9GNH4</accession>
<dbReference type="Proteomes" id="UP001369082">
    <property type="component" value="Unassembled WGS sequence"/>
</dbReference>
<protein>
    <recommendedName>
        <fullName evidence="1">GIY-YIG domain-containing protein</fullName>
    </recommendedName>
</protein>
<evidence type="ECO:0000259" key="1">
    <source>
        <dbReference type="PROSITE" id="PS50164"/>
    </source>
</evidence>
<evidence type="ECO:0000313" key="2">
    <source>
        <dbReference type="EMBL" id="MEL0628872.1"/>
    </source>
</evidence>
<dbReference type="EMBL" id="JBAKAZ010000010">
    <property type="protein sequence ID" value="MEL0628872.1"/>
    <property type="molecule type" value="Genomic_DNA"/>
</dbReference>
<evidence type="ECO:0000313" key="3">
    <source>
        <dbReference type="Proteomes" id="UP001369082"/>
    </source>
</evidence>
<comment type="caution">
    <text evidence="2">The sequence shown here is derived from an EMBL/GenBank/DDBJ whole genome shotgun (WGS) entry which is preliminary data.</text>
</comment>
<dbReference type="RefSeq" id="WP_341596886.1">
    <property type="nucleotide sequence ID" value="NZ_JBAKAZ010000010.1"/>
</dbReference>
<dbReference type="InterPro" id="IPR035901">
    <property type="entry name" value="GIY-YIG_endonuc_sf"/>
</dbReference>
<dbReference type="Gene3D" id="3.40.1440.10">
    <property type="entry name" value="GIY-YIG endonuclease"/>
    <property type="match status" value="1"/>
</dbReference>
<dbReference type="InterPro" id="IPR000305">
    <property type="entry name" value="GIY-YIG_endonuc"/>
</dbReference>
<keyword evidence="3" id="KW-1185">Reference proteome</keyword>
<gene>
    <name evidence="2" type="ORF">V6256_04545</name>
</gene>
<reference evidence="2 3" key="1">
    <citation type="submission" date="2024-02" db="EMBL/GenBank/DDBJ databases">
        <title>Bacteria isolated from the canopy kelp, Nereocystis luetkeana.</title>
        <authorList>
            <person name="Pfister C.A."/>
            <person name="Younker I.T."/>
            <person name="Light S.H."/>
        </authorList>
    </citation>
    <scope>NUCLEOTIDE SEQUENCE [LARGE SCALE GENOMIC DNA]</scope>
    <source>
        <strain evidence="2 3">TI.1.05</strain>
    </source>
</reference>
<proteinExistence type="predicted"/>
<sequence>MSAWICIGLLDESDCDFSNYNNKIGAYKGEIDGELVYVGKATELNNGGYRKRLRDYTRVSNSARNYPAGLKMHENKSNIIISIQIVSTADEAVILERELIGNLNPKWNVQA</sequence>
<name>A0ABU9GNH4_9GAMM</name>